<dbReference type="Pfam" id="PF02517">
    <property type="entry name" value="Rce1-like"/>
    <property type="match status" value="1"/>
</dbReference>
<dbReference type="GO" id="GO:0004175">
    <property type="term" value="F:endopeptidase activity"/>
    <property type="evidence" value="ECO:0007669"/>
    <property type="project" value="UniProtKB-ARBA"/>
</dbReference>
<feature type="transmembrane region" description="Helical" evidence="1">
    <location>
        <begin position="30"/>
        <end position="51"/>
    </location>
</feature>
<feature type="transmembrane region" description="Helical" evidence="1">
    <location>
        <begin position="160"/>
        <end position="180"/>
    </location>
</feature>
<dbReference type="GO" id="GO:0080120">
    <property type="term" value="P:CAAX-box protein maturation"/>
    <property type="evidence" value="ECO:0007669"/>
    <property type="project" value="UniProtKB-ARBA"/>
</dbReference>
<keyword evidence="1" id="KW-0812">Transmembrane</keyword>
<accession>A0A914AZM1</accession>
<dbReference type="InterPro" id="IPR003675">
    <property type="entry name" value="Rce1/LyrA-like_dom"/>
</dbReference>
<feature type="transmembrane region" description="Helical" evidence="1">
    <location>
        <begin position="72"/>
        <end position="99"/>
    </location>
</feature>
<evidence type="ECO:0000313" key="4">
    <source>
        <dbReference type="Proteomes" id="UP000887568"/>
    </source>
</evidence>
<feature type="transmembrane region" description="Helical" evidence="1">
    <location>
        <begin position="216"/>
        <end position="238"/>
    </location>
</feature>
<feature type="domain" description="CAAX prenyl protease 2/Lysostaphin resistance protein A-like" evidence="2">
    <location>
        <begin position="132"/>
        <end position="229"/>
    </location>
</feature>
<proteinExistence type="predicted"/>
<dbReference type="Proteomes" id="UP000887568">
    <property type="component" value="Unplaced"/>
</dbReference>
<evidence type="ECO:0000256" key="1">
    <source>
        <dbReference type="SAM" id="Phobius"/>
    </source>
</evidence>
<dbReference type="AlphaFoldDB" id="A0A914AZM1"/>
<evidence type="ECO:0000259" key="2">
    <source>
        <dbReference type="Pfam" id="PF02517"/>
    </source>
</evidence>
<sequence>MAGFGTCLNFAFVTLFVTTAWVFLGRNLSFGTLSVAMYFPTVFALLFKFASGEFFEFVSQTFGTLSAPPTETYFSVATACLISVAITALTLCLCVALNLSMGWGKLAKRDVQDDQRSSEVKKSMSRREIWGFLRASGEEVGWRCFLLPCLVEMYSPADALAISGVIWGLYHVAIMILLTYRLKVDRQVTTVVIQCVSVFLNAYPHGWITMRSGYSVWPSAVMHFTWNVLNPWVLGSIYTHKPGLIIGDQWLINGEGLAGCIVIIPVAFMTMKDLAG</sequence>
<reference evidence="3" key="1">
    <citation type="submission" date="2022-11" db="UniProtKB">
        <authorList>
            <consortium name="EnsemblMetazoa"/>
        </authorList>
    </citation>
    <scope>IDENTIFICATION</scope>
</reference>
<evidence type="ECO:0000313" key="3">
    <source>
        <dbReference type="EnsemblMetazoa" id="XP_038069600.1"/>
    </source>
</evidence>
<dbReference type="InterPro" id="IPR042150">
    <property type="entry name" value="MmRce1-like"/>
</dbReference>
<dbReference type="PANTHER" id="PTHR35797">
    <property type="entry name" value="PROTEASE-RELATED"/>
    <property type="match status" value="1"/>
</dbReference>
<dbReference type="PANTHER" id="PTHR35797:SF1">
    <property type="entry name" value="PROTEASE"/>
    <property type="match status" value="1"/>
</dbReference>
<organism evidence="3 4">
    <name type="scientific">Patiria miniata</name>
    <name type="common">Bat star</name>
    <name type="synonym">Asterina miniata</name>
    <dbReference type="NCBI Taxonomy" id="46514"/>
    <lineage>
        <taxon>Eukaryota</taxon>
        <taxon>Metazoa</taxon>
        <taxon>Echinodermata</taxon>
        <taxon>Eleutherozoa</taxon>
        <taxon>Asterozoa</taxon>
        <taxon>Asteroidea</taxon>
        <taxon>Valvatacea</taxon>
        <taxon>Valvatida</taxon>
        <taxon>Asterinidae</taxon>
        <taxon>Patiria</taxon>
    </lineage>
</organism>
<dbReference type="EnsemblMetazoa" id="XM_038213672.1">
    <property type="protein sequence ID" value="XP_038069600.1"/>
    <property type="gene ID" value="LOC119738740"/>
</dbReference>
<feature type="transmembrane region" description="Helical" evidence="1">
    <location>
        <begin position="187"/>
        <end position="204"/>
    </location>
</feature>
<dbReference type="OrthoDB" id="9981470at2759"/>
<keyword evidence="1" id="KW-0472">Membrane</keyword>
<dbReference type="GeneID" id="119738740"/>
<feature type="transmembrane region" description="Helical" evidence="1">
    <location>
        <begin position="7"/>
        <end position="24"/>
    </location>
</feature>
<dbReference type="RefSeq" id="XP_038069600.1">
    <property type="nucleotide sequence ID" value="XM_038213672.1"/>
</dbReference>
<keyword evidence="4" id="KW-1185">Reference proteome</keyword>
<dbReference type="OMA" id="PHGWIAI"/>
<name>A0A914AZM1_PATMI</name>
<keyword evidence="1" id="KW-1133">Transmembrane helix</keyword>
<feature type="transmembrane region" description="Helical" evidence="1">
    <location>
        <begin position="250"/>
        <end position="271"/>
    </location>
</feature>
<protein>
    <recommendedName>
        <fullName evidence="2">CAAX prenyl protease 2/Lysostaphin resistance protein A-like domain-containing protein</fullName>
    </recommendedName>
</protein>